<evidence type="ECO:0000313" key="3">
    <source>
        <dbReference type="Proteomes" id="UP001597282"/>
    </source>
</evidence>
<dbReference type="InterPro" id="IPR003848">
    <property type="entry name" value="DUF218"/>
</dbReference>
<dbReference type="RefSeq" id="WP_380166303.1">
    <property type="nucleotide sequence ID" value="NZ_JBHTNU010000014.1"/>
</dbReference>
<keyword evidence="3" id="KW-1185">Reference proteome</keyword>
<accession>A0ABW4CDN8</accession>
<dbReference type="InterPro" id="IPR051599">
    <property type="entry name" value="Cell_Envelope_Assoc"/>
</dbReference>
<feature type="domain" description="DUF218" evidence="1">
    <location>
        <begin position="39"/>
        <end position="172"/>
    </location>
</feature>
<organism evidence="2 3">
    <name type="scientific">Kroppenstedtia sanguinis</name>
    <dbReference type="NCBI Taxonomy" id="1380684"/>
    <lineage>
        <taxon>Bacteria</taxon>
        <taxon>Bacillati</taxon>
        <taxon>Bacillota</taxon>
        <taxon>Bacilli</taxon>
        <taxon>Bacillales</taxon>
        <taxon>Thermoactinomycetaceae</taxon>
        <taxon>Kroppenstedtia</taxon>
    </lineage>
</organism>
<dbReference type="EMBL" id="JBHTNU010000014">
    <property type="protein sequence ID" value="MFD1427905.1"/>
    <property type="molecule type" value="Genomic_DNA"/>
</dbReference>
<reference evidence="3" key="1">
    <citation type="journal article" date="2019" name="Int. J. Syst. Evol. Microbiol.">
        <title>The Global Catalogue of Microorganisms (GCM) 10K type strain sequencing project: providing services to taxonomists for standard genome sequencing and annotation.</title>
        <authorList>
            <consortium name="The Broad Institute Genomics Platform"/>
            <consortium name="The Broad Institute Genome Sequencing Center for Infectious Disease"/>
            <person name="Wu L."/>
            <person name="Ma J."/>
        </authorList>
    </citation>
    <scope>NUCLEOTIDE SEQUENCE [LARGE SCALE GENOMIC DNA]</scope>
    <source>
        <strain evidence="3">S1</strain>
    </source>
</reference>
<dbReference type="InterPro" id="IPR014729">
    <property type="entry name" value="Rossmann-like_a/b/a_fold"/>
</dbReference>
<dbReference type="PANTHER" id="PTHR30336">
    <property type="entry name" value="INNER MEMBRANE PROTEIN, PROBABLE PERMEASE"/>
    <property type="match status" value="1"/>
</dbReference>
<sequence>MSLWIIAIGLAIAGSCGCFLWTRVSSFDGKKFQPIPRQGAIVLGASLKNRQPSPALKERLDQALELYRQGLAPLLILSGGSPQGATPEARVMKEYLVQQGVQESDLILEDRSTNTAENLAYSKEALSSHGIWDVYLVTHDFHMYRAIRCARRAGVTVTPAPVAPRSLTIPYQKTRECLALVKSYLLH</sequence>
<dbReference type="Gene3D" id="3.40.50.620">
    <property type="entry name" value="HUPs"/>
    <property type="match status" value="1"/>
</dbReference>
<dbReference type="Pfam" id="PF02698">
    <property type="entry name" value="DUF218"/>
    <property type="match status" value="1"/>
</dbReference>
<evidence type="ECO:0000259" key="1">
    <source>
        <dbReference type="Pfam" id="PF02698"/>
    </source>
</evidence>
<evidence type="ECO:0000313" key="2">
    <source>
        <dbReference type="EMBL" id="MFD1427905.1"/>
    </source>
</evidence>
<proteinExistence type="predicted"/>
<protein>
    <submittedName>
        <fullName evidence="2">YdcF family protein</fullName>
    </submittedName>
</protein>
<name>A0ABW4CDN8_9BACL</name>
<dbReference type="Proteomes" id="UP001597282">
    <property type="component" value="Unassembled WGS sequence"/>
</dbReference>
<dbReference type="PANTHER" id="PTHR30336:SF20">
    <property type="entry name" value="DUF218 DOMAIN-CONTAINING PROTEIN"/>
    <property type="match status" value="1"/>
</dbReference>
<gene>
    <name evidence="2" type="ORF">ACFQ4Y_13430</name>
</gene>
<dbReference type="CDD" id="cd06259">
    <property type="entry name" value="YdcF-like"/>
    <property type="match status" value="1"/>
</dbReference>
<comment type="caution">
    <text evidence="2">The sequence shown here is derived from an EMBL/GenBank/DDBJ whole genome shotgun (WGS) entry which is preliminary data.</text>
</comment>